<gene>
    <name evidence="2" type="ORF">AFUS01_LOCUS18220</name>
</gene>
<organism evidence="2 3">
    <name type="scientific">Allacma fusca</name>
    <dbReference type="NCBI Taxonomy" id="39272"/>
    <lineage>
        <taxon>Eukaryota</taxon>
        <taxon>Metazoa</taxon>
        <taxon>Ecdysozoa</taxon>
        <taxon>Arthropoda</taxon>
        <taxon>Hexapoda</taxon>
        <taxon>Collembola</taxon>
        <taxon>Symphypleona</taxon>
        <taxon>Sminthuridae</taxon>
        <taxon>Allacma</taxon>
    </lineage>
</organism>
<comment type="caution">
    <text evidence="2">The sequence shown here is derived from an EMBL/GenBank/DDBJ whole genome shotgun (WGS) entry which is preliminary data.</text>
</comment>
<feature type="region of interest" description="Disordered" evidence="1">
    <location>
        <begin position="1"/>
        <end position="23"/>
    </location>
</feature>
<evidence type="ECO:0000256" key="1">
    <source>
        <dbReference type="SAM" id="MobiDB-lite"/>
    </source>
</evidence>
<protein>
    <submittedName>
        <fullName evidence="2">Uncharacterized protein</fullName>
    </submittedName>
</protein>
<dbReference type="Proteomes" id="UP000708208">
    <property type="component" value="Unassembled WGS sequence"/>
</dbReference>
<feature type="compositionally biased region" description="Polar residues" evidence="1">
    <location>
        <begin position="1"/>
        <end position="10"/>
    </location>
</feature>
<accession>A0A8J2P2I2</accession>
<feature type="compositionally biased region" description="Polar residues" evidence="1">
    <location>
        <begin position="60"/>
        <end position="102"/>
    </location>
</feature>
<proteinExistence type="predicted"/>
<name>A0A8J2P2I2_9HEXA</name>
<dbReference type="AlphaFoldDB" id="A0A8J2P2I2"/>
<reference evidence="2" key="1">
    <citation type="submission" date="2021-06" db="EMBL/GenBank/DDBJ databases">
        <authorList>
            <person name="Hodson N. C."/>
            <person name="Mongue J. A."/>
            <person name="Jaron S. K."/>
        </authorList>
    </citation>
    <scope>NUCLEOTIDE SEQUENCE</scope>
</reference>
<sequence>MEESLETSLVTPGEEEELTEQENNVSEWFTNYFESSLPDPTEDISQTVLPSESKPLLQYPITNDQEPGLSSSVETDHTINYSHDSDLTSPTAALNSTDNNPAISEPTLILEHPDSVGTKAESIQGVSNLMEPNKQPVMYLDVGVYFDKTSVTVGRIDPESFQLNVLMTTSPQIAFHENSVDIGEDASKYKNQRNHIHIFDALVSGTFTITVKSGQKIALNWKNALTAFFMKLGMDLLAKTGHQSIRNAVITIPYATTSIERRSIKMAAKNAFENVRVVSSILSTAVTYTANSQFYMQEGKEQKTHSVFVAQSVRKEFVMAAVEVGPDKIATTSIITSKNLPDCSSYEYINSHLKLFKGGKLDDDKTKKIYNIYQHAAQQLFDRVVNGNKCAEHALFIRSSKNLYRFYNSIFKEQVLNYFEINEGPLFGACILAERLHPGTYRLPPSIPICDKSWTSFSIDFGPAESSVQTPTSFSYSGPEIVEFNKSAITEREVHLPPFELREGISKVVLSETFQSCKMPLEVDAHYFLNDTQGAEGQVVIIGLKCDEDGVVKLAVDEVNVNS</sequence>
<evidence type="ECO:0000313" key="3">
    <source>
        <dbReference type="Proteomes" id="UP000708208"/>
    </source>
</evidence>
<evidence type="ECO:0000313" key="2">
    <source>
        <dbReference type="EMBL" id="CAG7729515.1"/>
    </source>
</evidence>
<keyword evidence="3" id="KW-1185">Reference proteome</keyword>
<feature type="region of interest" description="Disordered" evidence="1">
    <location>
        <begin position="58"/>
        <end position="105"/>
    </location>
</feature>
<dbReference type="EMBL" id="CAJVCH010179542">
    <property type="protein sequence ID" value="CAG7729515.1"/>
    <property type="molecule type" value="Genomic_DNA"/>
</dbReference>